<dbReference type="Proteomes" id="UP000244336">
    <property type="component" value="Chromosome 2"/>
</dbReference>
<gene>
    <name evidence="1" type="ORF">GQ55_2G043100</name>
</gene>
<keyword evidence="2" id="KW-1185">Reference proteome</keyword>
<evidence type="ECO:0000313" key="1">
    <source>
        <dbReference type="EMBL" id="PUZ68625.1"/>
    </source>
</evidence>
<accession>A0A2T7ELC0</accession>
<dbReference type="Gramene" id="PUZ68625">
    <property type="protein sequence ID" value="PUZ68625"/>
    <property type="gene ID" value="GQ55_2G043100"/>
</dbReference>
<evidence type="ECO:0000313" key="2">
    <source>
        <dbReference type="Proteomes" id="UP000244336"/>
    </source>
</evidence>
<evidence type="ECO:0008006" key="3">
    <source>
        <dbReference type="Google" id="ProtNLM"/>
    </source>
</evidence>
<sequence length="128" mass="13987">MTVAGIYVLMNGAPKATGAASIGGIVRGHGGCVILFFWVSCGMGKKTYDPLILEELDCASMVASLAVQQEERYLNTFCSQRCCSREYNRVAYEFAELAKRTVHCAVWRENAPSCVTELLKSDCSSLCD</sequence>
<name>A0A2T7ELC0_9POAL</name>
<dbReference type="EMBL" id="CM009750">
    <property type="protein sequence ID" value="PUZ68625.1"/>
    <property type="molecule type" value="Genomic_DNA"/>
</dbReference>
<dbReference type="OrthoDB" id="694781at2759"/>
<dbReference type="AlphaFoldDB" id="A0A2T7ELC0"/>
<reference evidence="1 2" key="1">
    <citation type="submission" date="2018-04" db="EMBL/GenBank/DDBJ databases">
        <title>WGS assembly of Panicum hallii var. hallii HAL2.</title>
        <authorList>
            <person name="Lovell J."/>
            <person name="Jenkins J."/>
            <person name="Lowry D."/>
            <person name="Mamidi S."/>
            <person name="Sreedasyam A."/>
            <person name="Weng X."/>
            <person name="Barry K."/>
            <person name="Bonette J."/>
            <person name="Campitelli B."/>
            <person name="Daum C."/>
            <person name="Gordon S."/>
            <person name="Gould B."/>
            <person name="Lipzen A."/>
            <person name="MacQueen A."/>
            <person name="Palacio-Mejia J."/>
            <person name="Plott C."/>
            <person name="Shakirov E."/>
            <person name="Shu S."/>
            <person name="Yoshinaga Y."/>
            <person name="Zane M."/>
            <person name="Rokhsar D."/>
            <person name="Grimwood J."/>
            <person name="Schmutz J."/>
            <person name="Juenger T."/>
        </authorList>
    </citation>
    <scope>NUCLEOTIDE SEQUENCE [LARGE SCALE GENOMIC DNA]</scope>
    <source>
        <strain evidence="2">cv. HAL2</strain>
    </source>
</reference>
<proteinExistence type="predicted"/>
<organism evidence="1 2">
    <name type="scientific">Panicum hallii var. hallii</name>
    <dbReference type="NCBI Taxonomy" id="1504633"/>
    <lineage>
        <taxon>Eukaryota</taxon>
        <taxon>Viridiplantae</taxon>
        <taxon>Streptophyta</taxon>
        <taxon>Embryophyta</taxon>
        <taxon>Tracheophyta</taxon>
        <taxon>Spermatophyta</taxon>
        <taxon>Magnoliopsida</taxon>
        <taxon>Liliopsida</taxon>
        <taxon>Poales</taxon>
        <taxon>Poaceae</taxon>
        <taxon>PACMAD clade</taxon>
        <taxon>Panicoideae</taxon>
        <taxon>Panicodae</taxon>
        <taxon>Paniceae</taxon>
        <taxon>Panicinae</taxon>
        <taxon>Panicum</taxon>
        <taxon>Panicum sect. Panicum</taxon>
    </lineage>
</organism>
<protein>
    <recommendedName>
        <fullName evidence="3">RNase H type-1 domain-containing protein</fullName>
    </recommendedName>
</protein>